<accession>Q9R583</accession>
<name>Q9R583_NEIME</name>
<organism>
    <name type="scientific">Neisseria meningitidis</name>
    <dbReference type="NCBI Taxonomy" id="487"/>
    <lineage>
        <taxon>Bacteria</taxon>
        <taxon>Pseudomonadati</taxon>
        <taxon>Pseudomonadota</taxon>
        <taxon>Betaproteobacteria</taxon>
        <taxon>Neisseriales</taxon>
        <taxon>Neisseriaceae</taxon>
        <taxon>Neisseria</taxon>
    </lineage>
</organism>
<reference key="1">
    <citation type="journal article" date="1993" name="FEMS Microbiol. Lett.">
        <title>Antigenic relationships of transferrin-binding proteins from Neisseria meningitidis, N. gonorrhoeae and Haemophilus influenzae: cross-reactivity of antibodies to NH2-terminal peptides.</title>
        <authorList>
            <person name="Griffiths E."/>
            <person name="Stevenson P."/>
            <person name="Byfield P."/>
            <person name="Ala'Aldeen D.A.A."/>
            <person name="Borriello S.P."/>
            <person name="Holland J."/>
            <person name="Parsons T."/>
            <person name="Williams P."/>
        </authorList>
    </citation>
    <scope>PROTEIN SEQUENCE</scope>
</reference>
<protein>
    <submittedName>
        <fullName>Transferrin-binding protein 1</fullName>
    </submittedName>
</protein>
<sequence length="18" mass="1999">ENVQAGQAQEKQLDTIQV</sequence>
<proteinExistence type="evidence at protein level"/>
<keyword id="KW-0903">Direct protein sequencing</keyword>
<dbReference type="AlphaFoldDB" id="Q9R583"/>